<feature type="transmembrane region" description="Helical" evidence="2">
    <location>
        <begin position="12"/>
        <end position="29"/>
    </location>
</feature>
<proteinExistence type="inferred from homology"/>
<dbReference type="InterPro" id="IPR036938">
    <property type="entry name" value="PAP2/HPO_sf"/>
</dbReference>
<dbReference type="GO" id="GO:0005886">
    <property type="term" value="C:plasma membrane"/>
    <property type="evidence" value="ECO:0007669"/>
    <property type="project" value="TreeGrafter"/>
</dbReference>
<keyword evidence="2" id="KW-1133">Transmembrane helix</keyword>
<name>A0A7Y0HR74_9CLOT</name>
<dbReference type="RefSeq" id="WP_169299479.1">
    <property type="nucleotide sequence ID" value="NZ_JABBNI010000058.1"/>
</dbReference>
<comment type="caution">
    <text evidence="5">The sequence shown here is derived from an EMBL/GenBank/DDBJ whole genome shotgun (WGS) entry which is preliminary data.</text>
</comment>
<evidence type="ECO:0000256" key="1">
    <source>
        <dbReference type="ARBA" id="ARBA00010792"/>
    </source>
</evidence>
<comment type="similarity">
    <text evidence="1">Belongs to the DedA family.</text>
</comment>
<dbReference type="Pfam" id="PF09335">
    <property type="entry name" value="VTT_dom"/>
    <property type="match status" value="1"/>
</dbReference>
<feature type="transmembrane region" description="Helical" evidence="2">
    <location>
        <begin position="219"/>
        <end position="238"/>
    </location>
</feature>
<organism evidence="5 6">
    <name type="scientific">Clostridium muellerianum</name>
    <dbReference type="NCBI Taxonomy" id="2716538"/>
    <lineage>
        <taxon>Bacteria</taxon>
        <taxon>Bacillati</taxon>
        <taxon>Bacillota</taxon>
        <taxon>Clostridia</taxon>
        <taxon>Eubacteriales</taxon>
        <taxon>Clostridiaceae</taxon>
        <taxon>Clostridium</taxon>
    </lineage>
</organism>
<evidence type="ECO:0000313" key="6">
    <source>
        <dbReference type="Proteomes" id="UP000537131"/>
    </source>
</evidence>
<feature type="transmembrane region" description="Helical" evidence="2">
    <location>
        <begin position="370"/>
        <end position="393"/>
    </location>
</feature>
<feature type="transmembrane region" description="Helical" evidence="2">
    <location>
        <begin position="345"/>
        <end position="363"/>
    </location>
</feature>
<dbReference type="Gene3D" id="1.20.144.10">
    <property type="entry name" value="Phosphatidic acid phosphatase type 2/haloperoxidase"/>
    <property type="match status" value="1"/>
</dbReference>
<feature type="transmembrane region" description="Helical" evidence="2">
    <location>
        <begin position="405"/>
        <end position="425"/>
    </location>
</feature>
<dbReference type="PANTHER" id="PTHR42709:SF9">
    <property type="entry name" value="ALKALINE PHOSPHATASE LIKE PROTEIN"/>
    <property type="match status" value="1"/>
</dbReference>
<dbReference type="Proteomes" id="UP000537131">
    <property type="component" value="Unassembled WGS sequence"/>
</dbReference>
<dbReference type="InterPro" id="IPR032816">
    <property type="entry name" value="VTT_dom"/>
</dbReference>
<dbReference type="AlphaFoldDB" id="A0A7Y0HR74"/>
<keyword evidence="6" id="KW-1185">Reference proteome</keyword>
<evidence type="ECO:0000313" key="5">
    <source>
        <dbReference type="EMBL" id="NMM64891.1"/>
    </source>
</evidence>
<feature type="transmembrane region" description="Helical" evidence="2">
    <location>
        <begin position="168"/>
        <end position="189"/>
    </location>
</feature>
<dbReference type="PANTHER" id="PTHR42709">
    <property type="entry name" value="ALKALINE PHOSPHATASE LIKE PROTEIN"/>
    <property type="match status" value="1"/>
</dbReference>
<dbReference type="InterPro" id="IPR051311">
    <property type="entry name" value="DedA_domain"/>
</dbReference>
<evidence type="ECO:0000259" key="4">
    <source>
        <dbReference type="Pfam" id="PF09335"/>
    </source>
</evidence>
<feature type="transmembrane region" description="Helical" evidence="2">
    <location>
        <begin position="49"/>
        <end position="71"/>
    </location>
</feature>
<gene>
    <name evidence="5" type="ORF">HBE96_20040</name>
</gene>
<keyword evidence="2" id="KW-0812">Transmembrane</keyword>
<feature type="domain" description="Phosphatidic acid phosphatase type 2/haloperoxidase" evidence="3">
    <location>
        <begin position="316"/>
        <end position="414"/>
    </location>
</feature>
<dbReference type="SUPFAM" id="SSF48317">
    <property type="entry name" value="Acid phosphatase/Vanadium-dependent haloperoxidase"/>
    <property type="match status" value="1"/>
</dbReference>
<sequence length="431" mass="49004">MQSITVLFNHYGYIVLLIALMLELIAFPLPGEVLMTYCGFLINQQKLNWLLSIIIAAAGTIIGITISYFVGSKLGVTFFKRYGHYIHLGPDKLDNTSVWFNKYGNRLILISYFIPGVRHITGYFSGITEISYKKFALNAYIGALLWTATFISLGKVLGTKWEKYHIMITKYLIISGLIIALIIVTIYLYRNYKQQIIEFTLRILGNATKTFNSFGKIKVAVTGVAIAFLVFFALVIGVTQDFLAHEFNQFDTVVTYLIKTIFTENWRYTMKLFDNITSLKILISVAVCAIILIMIKGIDKFLEIRFMFLAIGGGEVLQTILRLIFRRLGPSGLLLIEDIKYTFPGKQSLMATVTYGFLCFLILRHIKKDWIRTVSVGITILICFLGGLSPLFYQIQYPSDVYAGYIFGGVWLTLNIVLLEVFRILPKVQLQ</sequence>
<dbReference type="InterPro" id="IPR000326">
    <property type="entry name" value="PAP2/HPO"/>
</dbReference>
<dbReference type="Pfam" id="PF01569">
    <property type="entry name" value="PAP2"/>
    <property type="match status" value="1"/>
</dbReference>
<feature type="transmembrane region" description="Helical" evidence="2">
    <location>
        <begin position="306"/>
        <end position="325"/>
    </location>
</feature>
<dbReference type="EMBL" id="JABBNI010000058">
    <property type="protein sequence ID" value="NMM64891.1"/>
    <property type="molecule type" value="Genomic_DNA"/>
</dbReference>
<feature type="transmembrane region" description="Helical" evidence="2">
    <location>
        <begin position="276"/>
        <end position="294"/>
    </location>
</feature>
<feature type="domain" description="VTT" evidence="4">
    <location>
        <begin position="29"/>
        <end position="155"/>
    </location>
</feature>
<reference evidence="5 6" key="2">
    <citation type="submission" date="2020-06" db="EMBL/GenBank/DDBJ databases">
        <title>Complete Genome Sequence of Clostridium muelleri sp. nov. P21T, an Acid-Alcohol Producing Acetogen Isolated from Old Hay.</title>
        <authorList>
            <person name="Duncan K.E."/>
            <person name="Tanner R.S."/>
        </authorList>
    </citation>
    <scope>NUCLEOTIDE SEQUENCE [LARGE SCALE GENOMIC DNA]</scope>
    <source>
        <strain evidence="5 6">P21</strain>
    </source>
</reference>
<accession>A0A7Y0HR74</accession>
<evidence type="ECO:0000256" key="2">
    <source>
        <dbReference type="SAM" id="Phobius"/>
    </source>
</evidence>
<feature type="transmembrane region" description="Helical" evidence="2">
    <location>
        <begin position="135"/>
        <end position="156"/>
    </location>
</feature>
<evidence type="ECO:0000259" key="3">
    <source>
        <dbReference type="Pfam" id="PF01569"/>
    </source>
</evidence>
<reference evidence="5 6" key="1">
    <citation type="submission" date="2020-04" db="EMBL/GenBank/DDBJ databases">
        <authorList>
            <person name="Doyle D.A."/>
        </authorList>
    </citation>
    <scope>NUCLEOTIDE SEQUENCE [LARGE SCALE GENOMIC DNA]</scope>
    <source>
        <strain evidence="5 6">P21</strain>
    </source>
</reference>
<keyword evidence="2" id="KW-0472">Membrane</keyword>
<protein>
    <submittedName>
        <fullName evidence="5">Phosphatase PAP2 family protein</fullName>
    </submittedName>
</protein>